<sequence length="335" mass="37914">MLANFKNTWSAPESLEGPADSKDTTPTSKKSKLSKQSKEFKMPKVALSQEKVGEGEIYAKETPSSSSTRTGTSDSDFSTEGSDSENEAKSMKLSSAAFYLKSNSLPLEKVTSPTSEFSNEASLLDRMDVKQECDDRKIKACFETHTQLDNQVNESDTVTSTHGSLPSKPKNKLSQRKGPKKFVESFRAKKKTEICKNWETTGKCKFGKSCAFAHGFDELLVKNNLPQKYKTKICKQFHEEGYCRYATRCQFIHCIVQKDLNSYSYSDILKETVFQYETRSKLKNFPELEDQMINPIKTKRLNVFSEIAPNTERISDREIPRVWDVSANLNSDSQA</sequence>
<dbReference type="EMBL" id="CAMPGE010014206">
    <property type="protein sequence ID" value="CAI2372891.1"/>
    <property type="molecule type" value="Genomic_DNA"/>
</dbReference>
<keyword evidence="4 5" id="KW-0862">Zinc</keyword>
<feature type="compositionally biased region" description="Low complexity" evidence="6">
    <location>
        <begin position="62"/>
        <end position="79"/>
    </location>
</feature>
<dbReference type="InterPro" id="IPR045877">
    <property type="entry name" value="ZFP36-like"/>
</dbReference>
<dbReference type="PANTHER" id="PTHR12547">
    <property type="entry name" value="CCCH ZINC FINGER/TIS11-RELATED"/>
    <property type="match status" value="1"/>
</dbReference>
<evidence type="ECO:0000256" key="6">
    <source>
        <dbReference type="SAM" id="MobiDB-lite"/>
    </source>
</evidence>
<keyword evidence="2" id="KW-0677">Repeat</keyword>
<gene>
    <name evidence="8" type="ORF">ECRASSUSDP1_LOCUS14227</name>
</gene>
<evidence type="ECO:0000256" key="1">
    <source>
        <dbReference type="ARBA" id="ARBA00022723"/>
    </source>
</evidence>
<evidence type="ECO:0000256" key="3">
    <source>
        <dbReference type="ARBA" id="ARBA00022771"/>
    </source>
</evidence>
<organism evidence="8 9">
    <name type="scientific">Euplotes crassus</name>
    <dbReference type="NCBI Taxonomy" id="5936"/>
    <lineage>
        <taxon>Eukaryota</taxon>
        <taxon>Sar</taxon>
        <taxon>Alveolata</taxon>
        <taxon>Ciliophora</taxon>
        <taxon>Intramacronucleata</taxon>
        <taxon>Spirotrichea</taxon>
        <taxon>Hypotrichia</taxon>
        <taxon>Euplotida</taxon>
        <taxon>Euplotidae</taxon>
        <taxon>Moneuplotes</taxon>
    </lineage>
</organism>
<dbReference type="InterPro" id="IPR000571">
    <property type="entry name" value="Znf_CCCH"/>
</dbReference>
<protein>
    <recommendedName>
        <fullName evidence="7">C3H1-type domain-containing protein</fullName>
    </recommendedName>
</protein>
<dbReference type="Gene3D" id="4.10.1000.10">
    <property type="entry name" value="Zinc finger, CCCH-type"/>
    <property type="match status" value="2"/>
</dbReference>
<dbReference type="SMART" id="SM00356">
    <property type="entry name" value="ZnF_C3H1"/>
    <property type="match status" value="2"/>
</dbReference>
<feature type="region of interest" description="Disordered" evidence="6">
    <location>
        <begin position="152"/>
        <end position="180"/>
    </location>
</feature>
<comment type="caution">
    <text evidence="8">The sequence shown here is derived from an EMBL/GenBank/DDBJ whole genome shotgun (WGS) entry which is preliminary data.</text>
</comment>
<keyword evidence="3 5" id="KW-0863">Zinc-finger</keyword>
<dbReference type="AlphaFoldDB" id="A0AAD2CVS8"/>
<evidence type="ECO:0000256" key="4">
    <source>
        <dbReference type="ARBA" id="ARBA00022833"/>
    </source>
</evidence>
<feature type="compositionally biased region" description="Polar residues" evidence="6">
    <location>
        <begin position="1"/>
        <end position="11"/>
    </location>
</feature>
<evidence type="ECO:0000259" key="7">
    <source>
        <dbReference type="PROSITE" id="PS50103"/>
    </source>
</evidence>
<feature type="zinc finger region" description="C3H1-type" evidence="5">
    <location>
        <begin position="189"/>
        <end position="217"/>
    </location>
</feature>
<evidence type="ECO:0000313" key="8">
    <source>
        <dbReference type="EMBL" id="CAI2372891.1"/>
    </source>
</evidence>
<keyword evidence="1 5" id="KW-0479">Metal-binding</keyword>
<name>A0AAD2CVS8_EUPCR</name>
<dbReference type="PANTHER" id="PTHR12547:SF18">
    <property type="entry name" value="PROTEIN TIS11"/>
    <property type="match status" value="1"/>
</dbReference>
<feature type="compositionally biased region" description="Polar residues" evidence="6">
    <location>
        <begin position="152"/>
        <end position="164"/>
    </location>
</feature>
<dbReference type="GO" id="GO:0003729">
    <property type="term" value="F:mRNA binding"/>
    <property type="evidence" value="ECO:0007669"/>
    <property type="project" value="InterPro"/>
</dbReference>
<feature type="zinc finger region" description="C3H1-type" evidence="5">
    <location>
        <begin position="228"/>
        <end position="256"/>
    </location>
</feature>
<dbReference type="InterPro" id="IPR036855">
    <property type="entry name" value="Znf_CCCH_sf"/>
</dbReference>
<proteinExistence type="predicted"/>
<dbReference type="PROSITE" id="PS50103">
    <property type="entry name" value="ZF_C3H1"/>
    <property type="match status" value="2"/>
</dbReference>
<evidence type="ECO:0000256" key="2">
    <source>
        <dbReference type="ARBA" id="ARBA00022737"/>
    </source>
</evidence>
<reference evidence="8" key="1">
    <citation type="submission" date="2023-07" db="EMBL/GenBank/DDBJ databases">
        <authorList>
            <consortium name="AG Swart"/>
            <person name="Singh M."/>
            <person name="Singh A."/>
            <person name="Seah K."/>
            <person name="Emmerich C."/>
        </authorList>
    </citation>
    <scope>NUCLEOTIDE SEQUENCE</scope>
    <source>
        <strain evidence="8">DP1</strain>
    </source>
</reference>
<accession>A0AAD2CVS8</accession>
<feature type="region of interest" description="Disordered" evidence="6">
    <location>
        <begin position="1"/>
        <end position="90"/>
    </location>
</feature>
<dbReference type="SUPFAM" id="SSF90229">
    <property type="entry name" value="CCCH zinc finger"/>
    <property type="match status" value="2"/>
</dbReference>
<feature type="domain" description="C3H1-type" evidence="7">
    <location>
        <begin position="228"/>
        <end position="256"/>
    </location>
</feature>
<evidence type="ECO:0000256" key="5">
    <source>
        <dbReference type="PROSITE-ProRule" id="PRU00723"/>
    </source>
</evidence>
<dbReference type="Pfam" id="PF00642">
    <property type="entry name" value="zf-CCCH"/>
    <property type="match status" value="2"/>
</dbReference>
<keyword evidence="9" id="KW-1185">Reference proteome</keyword>
<feature type="domain" description="C3H1-type" evidence="7">
    <location>
        <begin position="189"/>
        <end position="217"/>
    </location>
</feature>
<evidence type="ECO:0000313" key="9">
    <source>
        <dbReference type="Proteomes" id="UP001295684"/>
    </source>
</evidence>
<dbReference type="Proteomes" id="UP001295684">
    <property type="component" value="Unassembled WGS sequence"/>
</dbReference>
<feature type="compositionally biased region" description="Basic residues" evidence="6">
    <location>
        <begin position="169"/>
        <end position="180"/>
    </location>
</feature>
<dbReference type="FunFam" id="4.10.1000.10:FF:000001">
    <property type="entry name" value="zinc finger CCCH domain-containing protein 15-like"/>
    <property type="match status" value="1"/>
</dbReference>
<dbReference type="GO" id="GO:0008270">
    <property type="term" value="F:zinc ion binding"/>
    <property type="evidence" value="ECO:0007669"/>
    <property type="project" value="UniProtKB-KW"/>
</dbReference>